<evidence type="ECO:0000256" key="8">
    <source>
        <dbReference type="PIRSR" id="PIRSR602081-1"/>
    </source>
</evidence>
<feature type="binding site" evidence="8">
    <location>
        <begin position="235"/>
        <end position="239"/>
    </location>
    <ligand>
        <name>FAD</name>
        <dbReference type="ChEBI" id="CHEBI:57692"/>
    </ligand>
</feature>
<keyword evidence="6 9" id="KW-0157">Chromophore</keyword>
<sequence>MRGLIWFRRDLRLHDQPALTAACAECDEIIPLFIFDEPLLQSHEFGSACVNFMLGCLEDLNAVLSGLGAPLQWRRGEPIEQVLQAAREWKTDVVYWNRDYEPGTIERDRLVQQRLAKLGVAVRTFKDHVVFEASEVRGATGEPLQRYSAYRARWWTTWHATTPAVQPIPTALAKKKAAPLPLSHPLPTAGELGYNPIVLAFEPGEQNALKRLRWFMKGPLHSYAQGRNLPAIDGSSTLSPHFRFGTLSPRMAIHAALNALTKGGPVSRIDVLTWVDELIWREFFQQVLTSFPHVAKGPFRTVIVPPARPAGNNRDRLFQTWCEGKTGYPIVDAGMRQLNQTGWMHNRVRMIVASFLIKDLRIDWQSGERYFMQHLIDADVAANNGNWQWCASTGTDSMPGYRIFNPALQSKKFDPDGTYIRRHVPELARVSTKRIHELHLMTADEQERAGCRIGTDYPSPIVDHQLARQEYLNLGKQEATR</sequence>
<reference evidence="12" key="1">
    <citation type="submission" date="2015-10" db="EMBL/GenBank/DDBJ databases">
        <authorList>
            <person name="Luecker S."/>
            <person name="Luecker S."/>
        </authorList>
    </citation>
    <scope>NUCLEOTIDE SEQUENCE [LARGE SCALE GENOMIC DNA]</scope>
</reference>
<evidence type="ECO:0000256" key="1">
    <source>
        <dbReference type="ARBA" id="ARBA00001932"/>
    </source>
</evidence>
<dbReference type="GO" id="GO:0000719">
    <property type="term" value="P:photoreactive repair"/>
    <property type="evidence" value="ECO:0007669"/>
    <property type="project" value="UniProtKB-ARBA"/>
</dbReference>
<dbReference type="Proteomes" id="UP000198736">
    <property type="component" value="Unassembled WGS sequence"/>
</dbReference>
<dbReference type="Gene3D" id="1.25.40.80">
    <property type="match status" value="1"/>
</dbReference>
<dbReference type="PROSITE" id="PS51645">
    <property type="entry name" value="PHR_CRY_ALPHA_BETA"/>
    <property type="match status" value="1"/>
</dbReference>
<dbReference type="RefSeq" id="WP_090895238.1">
    <property type="nucleotide sequence ID" value="NZ_CZPZ01000006.1"/>
</dbReference>
<evidence type="ECO:0000259" key="10">
    <source>
        <dbReference type="PROSITE" id="PS51645"/>
    </source>
</evidence>
<dbReference type="PROSITE" id="PS00691">
    <property type="entry name" value="DNA_PHOTOLYASES_1_2"/>
    <property type="match status" value="1"/>
</dbReference>
<dbReference type="PANTHER" id="PTHR11455:SF9">
    <property type="entry name" value="CRYPTOCHROME CIRCADIAN CLOCK 5 ISOFORM X1"/>
    <property type="match status" value="1"/>
</dbReference>
<feature type="domain" description="Photolyase/cryptochrome alpha/beta" evidence="10">
    <location>
        <begin position="1"/>
        <end position="130"/>
    </location>
</feature>
<comment type="cofactor">
    <cofactor evidence="8">
        <name>FAD</name>
        <dbReference type="ChEBI" id="CHEBI:57692"/>
    </cofactor>
    <text evidence="8">Binds 1 FAD per subunit.</text>
</comment>
<dbReference type="AlphaFoldDB" id="A0A0S4L7J1"/>
<dbReference type="Pfam" id="PF00875">
    <property type="entry name" value="DNA_photolyase"/>
    <property type="match status" value="1"/>
</dbReference>
<comment type="similarity">
    <text evidence="9">Belongs to the DNA photolyase family.</text>
</comment>
<dbReference type="InterPro" id="IPR018394">
    <property type="entry name" value="DNA_photolyase_1_CS_C"/>
</dbReference>
<dbReference type="GO" id="GO:0071949">
    <property type="term" value="F:FAD binding"/>
    <property type="evidence" value="ECO:0007669"/>
    <property type="project" value="TreeGrafter"/>
</dbReference>
<keyword evidence="11" id="KW-0456">Lyase</keyword>
<accession>A0A0S4L7J1</accession>
<keyword evidence="5 8" id="KW-0274">FAD</keyword>
<evidence type="ECO:0000256" key="7">
    <source>
        <dbReference type="ARBA" id="ARBA00033999"/>
    </source>
</evidence>
<dbReference type="InterPro" id="IPR036155">
    <property type="entry name" value="Crypto/Photolyase_N_sf"/>
</dbReference>
<feature type="binding site" evidence="8">
    <location>
        <position position="223"/>
    </location>
    <ligand>
        <name>FAD</name>
        <dbReference type="ChEBI" id="CHEBI:57692"/>
    </ligand>
</feature>
<dbReference type="PROSITE" id="PS00394">
    <property type="entry name" value="DNA_PHOTOLYASES_1_1"/>
    <property type="match status" value="1"/>
</dbReference>
<feature type="binding site" evidence="8">
    <location>
        <begin position="277"/>
        <end position="284"/>
    </location>
    <ligand>
        <name>FAD</name>
        <dbReference type="ChEBI" id="CHEBI:57692"/>
    </ligand>
</feature>
<dbReference type="PANTHER" id="PTHR11455">
    <property type="entry name" value="CRYPTOCHROME"/>
    <property type="match status" value="1"/>
</dbReference>
<dbReference type="GO" id="GO:0003904">
    <property type="term" value="F:deoxyribodipyrimidine photo-lyase activity"/>
    <property type="evidence" value="ECO:0007669"/>
    <property type="project" value="UniProtKB-EC"/>
</dbReference>
<dbReference type="STRING" id="1742973.COMA2_140016"/>
<evidence type="ECO:0000256" key="2">
    <source>
        <dbReference type="ARBA" id="ARBA00013149"/>
    </source>
</evidence>
<dbReference type="SUPFAM" id="SSF48173">
    <property type="entry name" value="Cryptochrome/photolyase FAD-binding domain"/>
    <property type="match status" value="1"/>
</dbReference>
<dbReference type="EC" id="4.1.99.3" evidence="2"/>
<evidence type="ECO:0000256" key="3">
    <source>
        <dbReference type="ARBA" id="ARBA00014046"/>
    </source>
</evidence>
<evidence type="ECO:0000256" key="9">
    <source>
        <dbReference type="RuleBase" id="RU004182"/>
    </source>
</evidence>
<dbReference type="Gene3D" id="1.10.579.10">
    <property type="entry name" value="DNA Cyclobutane Dipyrimidine Photolyase, subunit A, domain 3"/>
    <property type="match status" value="1"/>
</dbReference>
<name>A0A0S4L7J1_9BACT</name>
<dbReference type="FunFam" id="1.10.579.10:FF:000003">
    <property type="entry name" value="Deoxyribodipyrimidine photo-lyase"/>
    <property type="match status" value="1"/>
</dbReference>
<dbReference type="InterPro" id="IPR005101">
    <property type="entry name" value="Cryptochr/Photolyase_FAD-bd"/>
</dbReference>
<dbReference type="GO" id="GO:0003677">
    <property type="term" value="F:DNA binding"/>
    <property type="evidence" value="ECO:0007669"/>
    <property type="project" value="TreeGrafter"/>
</dbReference>
<gene>
    <name evidence="11" type="primary">phrA</name>
    <name evidence="11" type="ORF">COMA2_140016</name>
</gene>
<dbReference type="Gene3D" id="3.40.50.620">
    <property type="entry name" value="HUPs"/>
    <property type="match status" value="1"/>
</dbReference>
<dbReference type="InterPro" id="IPR006050">
    <property type="entry name" value="DNA_photolyase_N"/>
</dbReference>
<dbReference type="GO" id="GO:0009416">
    <property type="term" value="P:response to light stimulus"/>
    <property type="evidence" value="ECO:0007669"/>
    <property type="project" value="TreeGrafter"/>
</dbReference>
<keyword evidence="4 8" id="KW-0285">Flavoprotein</keyword>
<organism evidence="11 12">
    <name type="scientific">Candidatus Nitrospira nitrificans</name>
    <dbReference type="NCBI Taxonomy" id="1742973"/>
    <lineage>
        <taxon>Bacteria</taxon>
        <taxon>Pseudomonadati</taxon>
        <taxon>Nitrospirota</taxon>
        <taxon>Nitrospiria</taxon>
        <taxon>Nitrospirales</taxon>
        <taxon>Nitrospiraceae</taxon>
        <taxon>Nitrospira</taxon>
    </lineage>
</organism>
<evidence type="ECO:0000313" key="12">
    <source>
        <dbReference type="Proteomes" id="UP000198736"/>
    </source>
</evidence>
<dbReference type="InterPro" id="IPR002081">
    <property type="entry name" value="Cryptochrome/DNA_photolyase_1"/>
</dbReference>
<proteinExistence type="inferred from homology"/>
<dbReference type="PRINTS" id="PR00147">
    <property type="entry name" value="DNAPHOTLYASE"/>
</dbReference>
<dbReference type="EMBL" id="CZPZ01000006">
    <property type="protein sequence ID" value="CUS33667.1"/>
    <property type="molecule type" value="Genomic_DNA"/>
</dbReference>
<dbReference type="OrthoDB" id="9772484at2"/>
<protein>
    <recommendedName>
        <fullName evidence="3">Deoxyribodipyrimidine photo-lyase</fullName>
        <ecNumber evidence="2">4.1.99.3</ecNumber>
    </recommendedName>
</protein>
<dbReference type="Pfam" id="PF03441">
    <property type="entry name" value="FAD_binding_7"/>
    <property type="match status" value="1"/>
</dbReference>
<feature type="binding site" evidence="8">
    <location>
        <begin position="377"/>
        <end position="379"/>
    </location>
    <ligand>
        <name>FAD</name>
        <dbReference type="ChEBI" id="CHEBI:57692"/>
    </ligand>
</feature>
<comment type="catalytic activity">
    <reaction evidence="7">
        <text>cyclobutadipyrimidine (in DNA) = 2 pyrimidine residues (in DNA).</text>
        <dbReference type="EC" id="4.1.99.3"/>
    </reaction>
</comment>
<dbReference type="InterPro" id="IPR014729">
    <property type="entry name" value="Rossmann-like_a/b/a_fold"/>
</dbReference>
<evidence type="ECO:0000256" key="5">
    <source>
        <dbReference type="ARBA" id="ARBA00022827"/>
    </source>
</evidence>
<dbReference type="SUPFAM" id="SSF52425">
    <property type="entry name" value="Cryptochrome/photolyase, N-terminal domain"/>
    <property type="match status" value="1"/>
</dbReference>
<comment type="cofactor">
    <cofactor evidence="1">
        <name>(6R)-5,10-methylene-5,6,7,8-tetrahydrofolate</name>
        <dbReference type="ChEBI" id="CHEBI:15636"/>
    </cofactor>
</comment>
<dbReference type="InterPro" id="IPR036134">
    <property type="entry name" value="Crypto/Photolyase_FAD-like_sf"/>
</dbReference>
<evidence type="ECO:0000256" key="4">
    <source>
        <dbReference type="ARBA" id="ARBA00022630"/>
    </source>
</evidence>
<evidence type="ECO:0000313" key="11">
    <source>
        <dbReference type="EMBL" id="CUS33667.1"/>
    </source>
</evidence>
<feature type="binding site" evidence="8">
    <location>
        <position position="274"/>
    </location>
    <ligand>
        <name>FAD</name>
        <dbReference type="ChEBI" id="CHEBI:57692"/>
    </ligand>
</feature>
<keyword evidence="12" id="KW-1185">Reference proteome</keyword>
<evidence type="ECO:0000256" key="6">
    <source>
        <dbReference type="ARBA" id="ARBA00022991"/>
    </source>
</evidence>